<organism evidence="1 2">
    <name type="scientific">Gossypium harknessii</name>
    <dbReference type="NCBI Taxonomy" id="34285"/>
    <lineage>
        <taxon>Eukaryota</taxon>
        <taxon>Viridiplantae</taxon>
        <taxon>Streptophyta</taxon>
        <taxon>Embryophyta</taxon>
        <taxon>Tracheophyta</taxon>
        <taxon>Spermatophyta</taxon>
        <taxon>Magnoliopsida</taxon>
        <taxon>eudicotyledons</taxon>
        <taxon>Gunneridae</taxon>
        <taxon>Pentapetalae</taxon>
        <taxon>rosids</taxon>
        <taxon>malvids</taxon>
        <taxon>Malvales</taxon>
        <taxon>Malvaceae</taxon>
        <taxon>Malvoideae</taxon>
        <taxon>Gossypium</taxon>
    </lineage>
</organism>
<name>A0A7J9HRB0_9ROSI</name>
<evidence type="ECO:0000313" key="2">
    <source>
        <dbReference type="Proteomes" id="UP000593560"/>
    </source>
</evidence>
<dbReference type="AlphaFoldDB" id="A0A7J9HRB0"/>
<dbReference type="Proteomes" id="UP000593560">
    <property type="component" value="Unassembled WGS sequence"/>
</dbReference>
<evidence type="ECO:0000313" key="1">
    <source>
        <dbReference type="EMBL" id="MBA0812382.1"/>
    </source>
</evidence>
<dbReference type="EMBL" id="JABFAD010000011">
    <property type="protein sequence ID" value="MBA0812382.1"/>
    <property type="molecule type" value="Genomic_DNA"/>
</dbReference>
<protein>
    <submittedName>
        <fullName evidence="1">Uncharacterized protein</fullName>
    </submittedName>
</protein>
<comment type="caution">
    <text evidence="1">The sequence shown here is derived from an EMBL/GenBank/DDBJ whole genome shotgun (WGS) entry which is preliminary data.</text>
</comment>
<reference evidence="1 2" key="1">
    <citation type="journal article" date="2019" name="Genome Biol. Evol.">
        <title>Insights into the evolution of the New World diploid cottons (Gossypium, subgenus Houzingenia) based on genome sequencing.</title>
        <authorList>
            <person name="Grover C.E."/>
            <person name="Arick M.A. 2nd"/>
            <person name="Thrash A."/>
            <person name="Conover J.L."/>
            <person name="Sanders W.S."/>
            <person name="Peterson D.G."/>
            <person name="Frelichowski J.E."/>
            <person name="Scheffler J.A."/>
            <person name="Scheffler B.E."/>
            <person name="Wendel J.F."/>
        </authorList>
    </citation>
    <scope>NUCLEOTIDE SEQUENCE [LARGE SCALE GENOMIC DNA]</scope>
    <source>
        <strain evidence="1">0</strain>
        <tissue evidence="1">Leaf</tissue>
    </source>
</reference>
<keyword evidence="2" id="KW-1185">Reference proteome</keyword>
<proteinExistence type="predicted"/>
<accession>A0A7J9HRB0</accession>
<sequence>MEEELANLNLIDEEEDAFHKEATVVDQNYQFSLIRRCLTDSVVHFPSLRNTIVDLWHPIWGICISNLGEKRLFFFNFSMTLTFKECFLKLYSFSIIIY</sequence>
<gene>
    <name evidence="1" type="ORF">Gohar_026353</name>
</gene>
<dbReference type="OrthoDB" id="1001009at2759"/>